<dbReference type="EMBL" id="FQVE01000009">
    <property type="protein sequence ID" value="SHG88095.1"/>
    <property type="molecule type" value="Genomic_DNA"/>
</dbReference>
<feature type="domain" description="Secretion system C-terminal sorting" evidence="3">
    <location>
        <begin position="261"/>
        <end position="325"/>
    </location>
</feature>
<accession>A0A1M5NF50</accession>
<proteinExistence type="predicted"/>
<protein>
    <submittedName>
        <fullName evidence="4">Por secretion system C-terminal sorting domain-containing protein</fullName>
    </submittedName>
</protein>
<gene>
    <name evidence="4" type="ORF">SAMN02787073_4974</name>
</gene>
<dbReference type="AlphaFoldDB" id="A0A1M5NF50"/>
<dbReference type="InterPro" id="IPR026444">
    <property type="entry name" value="Secre_tail"/>
</dbReference>
<keyword evidence="1" id="KW-0732">Signal</keyword>
<feature type="domain" description="Cleaved adhesin" evidence="2">
    <location>
        <begin position="46"/>
        <end position="235"/>
    </location>
</feature>
<sequence>MQGKLPMSFPAFIFLKSLIICIMKKLFLLSIVLVSQAAAAQIQVWSNSFDTPADLQGWTTHDLNNNGNGWVQGQNIYLNGTALTYGTSGTLRYSTSLVPSGTVPGLATENDWIISPQINLEGASGTINLAAYIGRQRTTHLNFGRDVYIYVSTPQKPVPTLADFQAMTVDGSGNDIPSPYRIIAGTLSNPFPTDLTQFKENVLDISAFAGKKIYIALWSNRKTTGNNLQNINIDEMAIYASSFLGTKEVKKKENLTKIKENPVKEFLQLQLNPGFNENKTEVNIYNAARQKVLSVPYSRSVNVQSLQAGLYIAEVSDGKTTERLKFIKK</sequence>
<dbReference type="Proteomes" id="UP000184108">
    <property type="component" value="Unassembled WGS sequence"/>
</dbReference>
<name>A0A1M5NF50_9FLAO</name>
<evidence type="ECO:0000313" key="5">
    <source>
        <dbReference type="Proteomes" id="UP000184108"/>
    </source>
</evidence>
<dbReference type="Gene3D" id="2.60.120.200">
    <property type="match status" value="1"/>
</dbReference>
<evidence type="ECO:0000259" key="3">
    <source>
        <dbReference type="Pfam" id="PF18962"/>
    </source>
</evidence>
<dbReference type="InterPro" id="IPR011628">
    <property type="entry name" value="Cleaved_adhesin"/>
</dbReference>
<dbReference type="Pfam" id="PF18962">
    <property type="entry name" value="Por_Secre_tail"/>
    <property type="match status" value="1"/>
</dbReference>
<evidence type="ECO:0000313" key="4">
    <source>
        <dbReference type="EMBL" id="SHG88095.1"/>
    </source>
</evidence>
<reference evidence="5" key="1">
    <citation type="submission" date="2016-11" db="EMBL/GenBank/DDBJ databases">
        <authorList>
            <person name="Varghese N."/>
            <person name="Submissions S."/>
        </authorList>
    </citation>
    <scope>NUCLEOTIDE SEQUENCE [LARGE SCALE GENOMIC DNA]</scope>
    <source>
        <strain evidence="5">YR203</strain>
    </source>
</reference>
<organism evidence="4 5">
    <name type="scientific">Chryseobacterium vrystaatense</name>
    <dbReference type="NCBI Taxonomy" id="307480"/>
    <lineage>
        <taxon>Bacteria</taxon>
        <taxon>Pseudomonadati</taxon>
        <taxon>Bacteroidota</taxon>
        <taxon>Flavobacteriia</taxon>
        <taxon>Flavobacteriales</taxon>
        <taxon>Weeksellaceae</taxon>
        <taxon>Chryseobacterium group</taxon>
        <taxon>Chryseobacterium</taxon>
    </lineage>
</organism>
<dbReference type="Pfam" id="PF07675">
    <property type="entry name" value="Cleaved_Adhesin"/>
    <property type="match status" value="1"/>
</dbReference>
<dbReference type="NCBIfam" id="NF038128">
    <property type="entry name" value="choice_anch_J"/>
    <property type="match status" value="1"/>
</dbReference>
<dbReference type="NCBIfam" id="TIGR04183">
    <property type="entry name" value="Por_Secre_tail"/>
    <property type="match status" value="1"/>
</dbReference>
<evidence type="ECO:0000256" key="1">
    <source>
        <dbReference type="ARBA" id="ARBA00022729"/>
    </source>
</evidence>
<evidence type="ECO:0000259" key="2">
    <source>
        <dbReference type="Pfam" id="PF07675"/>
    </source>
</evidence>